<accession>A0A6H0V488</accession>
<proteinExistence type="predicted"/>
<gene>
    <name evidence="1" type="ORF">GOQ20_03815</name>
</gene>
<dbReference type="EMBL" id="CP047225">
    <property type="protein sequence ID" value="QIW62519.1"/>
    <property type="molecule type" value="Genomic_DNA"/>
</dbReference>
<dbReference type="Proteomes" id="UP000503310">
    <property type="component" value="Chromosome"/>
</dbReference>
<reference evidence="1 2" key="1">
    <citation type="submission" date="2019-12" db="EMBL/GenBank/DDBJ databases">
        <title>Sequencing and analysis of the whole genome of Mycoplasma gallinaceum strain Peacock20181011.</title>
        <authorList>
            <person name="Liu X."/>
            <person name="Qin Z."/>
            <person name="Xu H."/>
        </authorList>
    </citation>
    <scope>NUCLEOTIDE SEQUENCE [LARGE SCALE GENOMIC DNA]</scope>
    <source>
        <strain evidence="1 2">Peacock20181011</strain>
    </source>
</reference>
<dbReference type="RefSeq" id="WP_167845473.1">
    <property type="nucleotide sequence ID" value="NZ_CP047225.1"/>
</dbReference>
<name>A0A6H0V488_9BACT</name>
<protein>
    <submittedName>
        <fullName evidence="1">Uncharacterized protein</fullName>
    </submittedName>
</protein>
<organism evidence="1 2">
    <name type="scientific">Mycoplasmopsis gallinacea</name>
    <dbReference type="NCBI Taxonomy" id="29556"/>
    <lineage>
        <taxon>Bacteria</taxon>
        <taxon>Bacillati</taxon>
        <taxon>Mycoplasmatota</taxon>
        <taxon>Mycoplasmoidales</taxon>
        <taxon>Metamycoplasmataceae</taxon>
        <taxon>Mycoplasmopsis</taxon>
    </lineage>
</organism>
<dbReference type="AlphaFoldDB" id="A0A6H0V488"/>
<sequence>MNRASFFETEQNKTLYIYKAITKDNTTLTFEKNSVNVIALEMVKVVDALILSKGSQPILDSSETVIKLSSAQTFSLQLNEHLNFELNDFFLFSFKDLSILPSPNVLNDLYYIQDKSQMIELYEEEFEEINITQLKFLKELNGVDFIITTNVEDYKNAFHTQGKKTVNFYLNDPTLLNSITLYQNTKGIISRVKSEYVRQSSVSNEFKPFMFFVNPINVKANTYDYYFWTLSNYKNLNPRNLFLFRENGNQLNLLNLLNLDSEAYAVIKACCYVTSVLTSPNTSDFNDEFKKTYTMENTPNNYNNNQIQRIIDKYKNSGQTDAAANFKAVVYALSNHIKSDFNYGGGMKKGFTLTTPFYIEYVQSKPEPTFYLRSDHFWIGSTSVTGKFGNEFLNLNSFMYDGSQIQLPIVPDEIEELDFSQNPIDFNEKSLNLNYPIWFFSSDNKIADFFNFKLESIADDEIVERTYEFSGTSKASSSEIAERFINDVGINYKVIGSTVLSTRTSTTGTPNYYNPYSQETTYIYETIKVTGRKVIDGSKFFENRTDFIFINKNDLKKNLAGLFPEGRGSLEIQTENVDNLDNLKITSLYLDISHITVNGFSVVVNEDIKKRHNLSFKFW</sequence>
<evidence type="ECO:0000313" key="2">
    <source>
        <dbReference type="Proteomes" id="UP000503310"/>
    </source>
</evidence>
<evidence type="ECO:0000313" key="1">
    <source>
        <dbReference type="EMBL" id="QIW62519.1"/>
    </source>
</evidence>